<dbReference type="Proteomes" id="UP000593567">
    <property type="component" value="Unassembled WGS sequence"/>
</dbReference>
<comment type="caution">
    <text evidence="2">The sequence shown here is derived from an EMBL/GenBank/DDBJ whole genome shotgun (WGS) entry which is preliminary data.</text>
</comment>
<reference evidence="2" key="1">
    <citation type="submission" date="2020-06" db="EMBL/GenBank/DDBJ databases">
        <title>Draft genome of Bugula neritina, a colonial animal packing powerful symbionts and potential medicines.</title>
        <authorList>
            <person name="Rayko M."/>
        </authorList>
    </citation>
    <scope>NUCLEOTIDE SEQUENCE [LARGE SCALE GENOMIC DNA]</scope>
    <source>
        <strain evidence="2">Kwan_BN1</strain>
    </source>
</reference>
<organism evidence="2 3">
    <name type="scientific">Bugula neritina</name>
    <name type="common">Brown bryozoan</name>
    <name type="synonym">Sertularia neritina</name>
    <dbReference type="NCBI Taxonomy" id="10212"/>
    <lineage>
        <taxon>Eukaryota</taxon>
        <taxon>Metazoa</taxon>
        <taxon>Spiralia</taxon>
        <taxon>Lophotrochozoa</taxon>
        <taxon>Bryozoa</taxon>
        <taxon>Gymnolaemata</taxon>
        <taxon>Cheilostomatida</taxon>
        <taxon>Flustrina</taxon>
        <taxon>Buguloidea</taxon>
        <taxon>Bugulidae</taxon>
        <taxon>Bugula</taxon>
    </lineage>
</organism>
<feature type="domain" description="Unconventional myosin-Va/b" evidence="1">
    <location>
        <begin position="1"/>
        <end position="54"/>
    </location>
</feature>
<accession>A0A7J7JNG4</accession>
<dbReference type="EMBL" id="VXIV02002010">
    <property type="protein sequence ID" value="KAF6027870.1"/>
    <property type="molecule type" value="Genomic_DNA"/>
</dbReference>
<dbReference type="AlphaFoldDB" id="A0A7J7JNG4"/>
<keyword evidence="3" id="KW-1185">Reference proteome</keyword>
<evidence type="ECO:0000313" key="3">
    <source>
        <dbReference type="Proteomes" id="UP000593567"/>
    </source>
</evidence>
<dbReference type="Pfam" id="PF25966">
    <property type="entry name" value="Myo5a"/>
    <property type="match status" value="1"/>
</dbReference>
<proteinExistence type="predicted"/>
<name>A0A7J7JNG4_BUGNE</name>
<evidence type="ECO:0000313" key="2">
    <source>
        <dbReference type="EMBL" id="KAF6027870.1"/>
    </source>
</evidence>
<evidence type="ECO:0000259" key="1">
    <source>
        <dbReference type="Pfam" id="PF25966"/>
    </source>
</evidence>
<sequence length="71" mass="8132">MENARLKESLERLQKAVALGQGGNEEITNQFTALNEELSRRREECIQLKSLLASRTKDSIETAKEIKFTEH</sequence>
<dbReference type="InterPro" id="IPR058662">
    <property type="entry name" value="Myo5a/b_dom"/>
</dbReference>
<protein>
    <submittedName>
        <fullName evidence="2">Myo5</fullName>
    </submittedName>
</protein>
<gene>
    <name evidence="2" type="ORF">EB796_013817</name>
</gene>
<dbReference type="OrthoDB" id="6108017at2759"/>